<dbReference type="AlphaFoldDB" id="A0A2J7PMI8"/>
<gene>
    <name evidence="1" type="ORF">B7P43_G15560</name>
</gene>
<organism evidence="1 2">
    <name type="scientific">Cryptotermes secundus</name>
    <dbReference type="NCBI Taxonomy" id="105785"/>
    <lineage>
        <taxon>Eukaryota</taxon>
        <taxon>Metazoa</taxon>
        <taxon>Ecdysozoa</taxon>
        <taxon>Arthropoda</taxon>
        <taxon>Hexapoda</taxon>
        <taxon>Insecta</taxon>
        <taxon>Pterygota</taxon>
        <taxon>Neoptera</taxon>
        <taxon>Polyneoptera</taxon>
        <taxon>Dictyoptera</taxon>
        <taxon>Blattodea</taxon>
        <taxon>Blattoidea</taxon>
        <taxon>Termitoidae</taxon>
        <taxon>Kalotermitidae</taxon>
        <taxon>Cryptotermitinae</taxon>
        <taxon>Cryptotermes</taxon>
    </lineage>
</organism>
<evidence type="ECO:0000313" key="2">
    <source>
        <dbReference type="Proteomes" id="UP000235965"/>
    </source>
</evidence>
<accession>A0A2J7PMI8</accession>
<dbReference type="Proteomes" id="UP000235965">
    <property type="component" value="Unassembled WGS sequence"/>
</dbReference>
<keyword evidence="2" id="KW-1185">Reference proteome</keyword>
<proteinExistence type="predicted"/>
<comment type="caution">
    <text evidence="1">The sequence shown here is derived from an EMBL/GenBank/DDBJ whole genome shotgun (WGS) entry which is preliminary data.</text>
</comment>
<name>A0A2J7PMI8_9NEOP</name>
<evidence type="ECO:0000313" key="1">
    <source>
        <dbReference type="EMBL" id="PNF17552.1"/>
    </source>
</evidence>
<reference evidence="1 2" key="1">
    <citation type="submission" date="2017-12" db="EMBL/GenBank/DDBJ databases">
        <title>Hemimetabolous genomes reveal molecular basis of termite eusociality.</title>
        <authorList>
            <person name="Harrison M.C."/>
            <person name="Jongepier E."/>
            <person name="Robertson H.M."/>
            <person name="Arning N."/>
            <person name="Bitard-Feildel T."/>
            <person name="Chao H."/>
            <person name="Childers C.P."/>
            <person name="Dinh H."/>
            <person name="Doddapaneni H."/>
            <person name="Dugan S."/>
            <person name="Gowin J."/>
            <person name="Greiner C."/>
            <person name="Han Y."/>
            <person name="Hu H."/>
            <person name="Hughes D.S.T."/>
            <person name="Huylmans A.-K."/>
            <person name="Kemena C."/>
            <person name="Kremer L.P.M."/>
            <person name="Lee S.L."/>
            <person name="Lopez-Ezquerra A."/>
            <person name="Mallet L."/>
            <person name="Monroy-Kuhn J.M."/>
            <person name="Moser A."/>
            <person name="Murali S.C."/>
            <person name="Muzny D.M."/>
            <person name="Otani S."/>
            <person name="Piulachs M.-D."/>
            <person name="Poelchau M."/>
            <person name="Qu J."/>
            <person name="Schaub F."/>
            <person name="Wada-Katsumata A."/>
            <person name="Worley K.C."/>
            <person name="Xie Q."/>
            <person name="Ylla G."/>
            <person name="Poulsen M."/>
            <person name="Gibbs R.A."/>
            <person name="Schal C."/>
            <person name="Richards S."/>
            <person name="Belles X."/>
            <person name="Korb J."/>
            <person name="Bornberg-Bauer E."/>
        </authorList>
    </citation>
    <scope>NUCLEOTIDE SEQUENCE [LARGE SCALE GENOMIC DNA]</scope>
    <source>
        <tissue evidence="1">Whole body</tissue>
    </source>
</reference>
<dbReference type="EMBL" id="NEVH01023984">
    <property type="protein sequence ID" value="PNF17552.1"/>
    <property type="molecule type" value="Genomic_DNA"/>
</dbReference>
<dbReference type="InParanoid" id="A0A2J7PMI8"/>
<protein>
    <submittedName>
        <fullName evidence="1">Uncharacterized protein</fullName>
    </submittedName>
</protein>
<sequence length="69" mass="7960">MNVGSDKNFIFAYKAKKELHKNTTVNTITILEILCGMGTKRNKLNFQFMFIIDKESNIKNPNFTNNLCT</sequence>